<evidence type="ECO:0000313" key="1">
    <source>
        <dbReference type="EMBL" id="KAF3451264.1"/>
    </source>
</evidence>
<sequence length="133" mass="15061">MGLMPECNNILSSIQHQVPPLDIEREIANVRPKRHDLLPITRLRVGGRSYITQGALDQVLAAKHAFRHRPYGQNLQFGSFVGASGQQDMSKIICHARSMPCHMMEKSCKRWNANSHRQSDITHLTAHLVMPTK</sequence>
<protein>
    <submittedName>
        <fullName evidence="1">Uncharacterized protein</fullName>
    </submittedName>
</protein>
<keyword evidence="2" id="KW-1185">Reference proteome</keyword>
<comment type="caution">
    <text evidence="1">The sequence shown here is derived from an EMBL/GenBank/DDBJ whole genome shotgun (WGS) entry which is preliminary data.</text>
</comment>
<evidence type="ECO:0000313" key="2">
    <source>
        <dbReference type="Proteomes" id="UP000796880"/>
    </source>
</evidence>
<dbReference type="Proteomes" id="UP000796880">
    <property type="component" value="Unassembled WGS sequence"/>
</dbReference>
<gene>
    <name evidence="1" type="ORF">FNV43_RR07359</name>
</gene>
<proteinExistence type="predicted"/>
<dbReference type="AlphaFoldDB" id="A0A8K0MMB8"/>
<organism evidence="1 2">
    <name type="scientific">Rhamnella rubrinervis</name>
    <dbReference type="NCBI Taxonomy" id="2594499"/>
    <lineage>
        <taxon>Eukaryota</taxon>
        <taxon>Viridiplantae</taxon>
        <taxon>Streptophyta</taxon>
        <taxon>Embryophyta</taxon>
        <taxon>Tracheophyta</taxon>
        <taxon>Spermatophyta</taxon>
        <taxon>Magnoliopsida</taxon>
        <taxon>eudicotyledons</taxon>
        <taxon>Gunneridae</taxon>
        <taxon>Pentapetalae</taxon>
        <taxon>rosids</taxon>
        <taxon>fabids</taxon>
        <taxon>Rosales</taxon>
        <taxon>Rhamnaceae</taxon>
        <taxon>rhamnoid group</taxon>
        <taxon>Rhamneae</taxon>
        <taxon>Rhamnella</taxon>
    </lineage>
</organism>
<accession>A0A8K0MMB8</accession>
<name>A0A8K0MMB8_9ROSA</name>
<dbReference type="EMBL" id="VOIH02000003">
    <property type="protein sequence ID" value="KAF3451264.1"/>
    <property type="molecule type" value="Genomic_DNA"/>
</dbReference>
<reference evidence="1" key="1">
    <citation type="submission" date="2020-03" db="EMBL/GenBank/DDBJ databases">
        <title>A high-quality chromosome-level genome assembly of a woody plant with both climbing and erect habits, Rhamnella rubrinervis.</title>
        <authorList>
            <person name="Lu Z."/>
            <person name="Yang Y."/>
            <person name="Zhu X."/>
            <person name="Sun Y."/>
        </authorList>
    </citation>
    <scope>NUCLEOTIDE SEQUENCE</scope>
    <source>
        <strain evidence="1">BYM</strain>
        <tissue evidence="1">Leaf</tissue>
    </source>
</reference>